<dbReference type="Pfam" id="PF07715">
    <property type="entry name" value="Plug"/>
    <property type="match status" value="1"/>
</dbReference>
<evidence type="ECO:0000256" key="2">
    <source>
        <dbReference type="ARBA" id="ARBA00022448"/>
    </source>
</evidence>
<dbReference type="InterPro" id="IPR037066">
    <property type="entry name" value="Plug_dom_sf"/>
</dbReference>
<dbReference type="InterPro" id="IPR012910">
    <property type="entry name" value="Plug_dom"/>
</dbReference>
<comment type="subcellular location">
    <subcellularLocation>
        <location evidence="1 8">Cell outer membrane</location>
        <topology evidence="1 8">Multi-pass membrane protein</topology>
    </subcellularLocation>
</comment>
<evidence type="ECO:0000256" key="11">
    <source>
        <dbReference type="SAM" id="SignalP"/>
    </source>
</evidence>
<keyword evidence="7 8" id="KW-0998">Cell outer membrane</keyword>
<dbReference type="InterPro" id="IPR039426">
    <property type="entry name" value="TonB-dep_rcpt-like"/>
</dbReference>
<dbReference type="Pfam" id="PF00593">
    <property type="entry name" value="TonB_dep_Rec_b-barrel"/>
    <property type="match status" value="1"/>
</dbReference>
<evidence type="ECO:0000256" key="9">
    <source>
        <dbReference type="RuleBase" id="RU003357"/>
    </source>
</evidence>
<protein>
    <submittedName>
        <fullName evidence="14">TonB-dependent receptor</fullName>
    </submittedName>
</protein>
<evidence type="ECO:0000256" key="5">
    <source>
        <dbReference type="ARBA" id="ARBA00023077"/>
    </source>
</evidence>
<evidence type="ECO:0000256" key="7">
    <source>
        <dbReference type="ARBA" id="ARBA00023237"/>
    </source>
</evidence>
<dbReference type="PANTHER" id="PTHR47234">
    <property type="match status" value="1"/>
</dbReference>
<dbReference type="Proteomes" id="UP000218934">
    <property type="component" value="Unassembled WGS sequence"/>
</dbReference>
<keyword evidence="11" id="KW-0732">Signal</keyword>
<keyword evidence="5 9" id="KW-0798">TonB box</keyword>
<dbReference type="RefSeq" id="WP_083216117.1">
    <property type="nucleotide sequence ID" value="NZ_CP023449.1"/>
</dbReference>
<sequence length="968" mass="102002">MNFTEMRGPLQPKWRKASLLCATMLALGSGFAAHAETAGEPQSAARPAQAESSPPTGTPVSVSGTDPVAEAVGEIIVTGSRVARAGFVAPTPTVVIGQADIRQQAASNVLNVLNQNPAFKASTAPTTSGLNGNSPGATRADLRGLGPLRTLVLVDGKRFVPQVPAGANVYAVDFNQIPSNLIDHIDVVTGGASAQWGSDAVAGVINIVLRKNVQGIEVTAQGGISDRGDEKEYLFSGVAGTSFADGKGHVELALTYENNEGVRDQYTRAWGRQAYSIVANTAGATPTSLILPNVQFSTLTPGGIITSGPLKGTQFLPGGVPAPFVYGAYVGASNMVGGGNTGYNINTGVWLEPAVERKTTYGRAQYDFSDSLTAYVESSFAFSKGSSETLPSRDTTPSTICVGAAASPCFGATNPYIPAATLAAARAANVTSFPLGRANYDFGITNPVVRNATFRIIGGLEGTISSKGNWKWDAAAEYGVNNYHDLIYNNRIRTNYAFAVNAVTSNGQIVCAATVPGSPAFNAAAAGCVPINLFGAGSPSPAAIKYVTAATDNSLRYEQTDFTFNVTGEPFHNWAGPISVAFGAEGRFEKEKITADAISAAGNYESGNAQNLDKGFHETEGYFETVVPLARDIPLIRSLDLNGAVRVAHYNTSAGTQTTWKVGAVYKPIQDLMLRAARSRDIRAPNLYELNLTSTVTNQTIPTYGQPNVRVVTSGNPNLVPEKADTFTIGGALQPRVVPGLAISVDYYRIKVSDIITGLSAANTASNCLLGQTAFCNLITFVNGVPSSIAVPFLNLASTTTNGLDFQGEYRTRLDALIKAVPGTFTLRASGNYVFHSYVDTGFGTPIDRANELGPGNAYSLPRFRGTLSGTYAVDPISITVQARYTSSGNYDNTLTAATINDNRLPSVTYVDLFANAKLSKKIELFFTARNLLNKAPPPDPNSLGNSSNAAYYDLIGRTYRAGVRVKL</sequence>
<evidence type="ECO:0000313" key="14">
    <source>
        <dbReference type="EMBL" id="PCE40068.1"/>
    </source>
</evidence>
<feature type="region of interest" description="Disordered" evidence="10">
    <location>
        <begin position="37"/>
        <end position="65"/>
    </location>
</feature>
<evidence type="ECO:0000256" key="8">
    <source>
        <dbReference type="PROSITE-ProRule" id="PRU01360"/>
    </source>
</evidence>
<dbReference type="PROSITE" id="PS52016">
    <property type="entry name" value="TONB_DEPENDENT_REC_3"/>
    <property type="match status" value="1"/>
</dbReference>
<evidence type="ECO:0000259" key="12">
    <source>
        <dbReference type="Pfam" id="PF00593"/>
    </source>
</evidence>
<feature type="signal peptide" evidence="11">
    <location>
        <begin position="1"/>
        <end position="35"/>
    </location>
</feature>
<feature type="domain" description="TonB-dependent receptor-like beta-barrel" evidence="12">
    <location>
        <begin position="445"/>
        <end position="932"/>
    </location>
</feature>
<dbReference type="KEGG" id="rdi:CMV14_15915"/>
<evidence type="ECO:0000256" key="10">
    <source>
        <dbReference type="SAM" id="MobiDB-lite"/>
    </source>
</evidence>
<dbReference type="GO" id="GO:0009279">
    <property type="term" value="C:cell outer membrane"/>
    <property type="evidence" value="ECO:0007669"/>
    <property type="project" value="UniProtKB-SubCell"/>
</dbReference>
<dbReference type="Gene3D" id="2.40.170.20">
    <property type="entry name" value="TonB-dependent receptor, beta-barrel domain"/>
    <property type="match status" value="1"/>
</dbReference>
<feature type="compositionally biased region" description="Low complexity" evidence="10">
    <location>
        <begin position="52"/>
        <end position="65"/>
    </location>
</feature>
<keyword evidence="3 8" id="KW-1134">Transmembrane beta strand</keyword>
<comment type="caution">
    <text evidence="14">The sequence shown here is derived from an EMBL/GenBank/DDBJ whole genome shotgun (WGS) entry which is preliminary data.</text>
</comment>
<dbReference type="PANTHER" id="PTHR47234:SF3">
    <property type="entry name" value="SECRETIN_TONB SHORT N-TERMINAL DOMAIN-CONTAINING PROTEIN"/>
    <property type="match status" value="1"/>
</dbReference>
<name>A0A2A4FRJ2_9SPHN</name>
<organism evidence="14 15">
    <name type="scientific">Rhizorhabdus dicambivorans</name>
    <dbReference type="NCBI Taxonomy" id="1850238"/>
    <lineage>
        <taxon>Bacteria</taxon>
        <taxon>Pseudomonadati</taxon>
        <taxon>Pseudomonadota</taxon>
        <taxon>Alphaproteobacteria</taxon>
        <taxon>Sphingomonadales</taxon>
        <taxon>Sphingomonadaceae</taxon>
        <taxon>Rhizorhabdus</taxon>
    </lineage>
</organism>
<dbReference type="OrthoDB" id="7051241at2"/>
<keyword evidence="6 8" id="KW-0472">Membrane</keyword>
<evidence type="ECO:0000256" key="4">
    <source>
        <dbReference type="ARBA" id="ARBA00022692"/>
    </source>
</evidence>
<evidence type="ECO:0000259" key="13">
    <source>
        <dbReference type="Pfam" id="PF07715"/>
    </source>
</evidence>
<feature type="chain" id="PRO_5012223995" evidence="11">
    <location>
        <begin position="36"/>
        <end position="968"/>
    </location>
</feature>
<reference evidence="14 15" key="1">
    <citation type="submission" date="2017-09" db="EMBL/GenBank/DDBJ databases">
        <title>The Catabolism of 3,6-Dichlorosalicylic acid is Initiated by the Cytochrome P450 Monooxygenase DsmABC in Rhizorhabdus dicambivorans Ndbn-20.</title>
        <authorList>
            <person name="Na L."/>
        </authorList>
    </citation>
    <scope>NUCLEOTIDE SEQUENCE [LARGE SCALE GENOMIC DNA]</scope>
    <source>
        <strain evidence="14 15">Ndbn-20m</strain>
    </source>
</reference>
<dbReference type="SUPFAM" id="SSF56935">
    <property type="entry name" value="Porins"/>
    <property type="match status" value="1"/>
</dbReference>
<keyword evidence="15" id="KW-1185">Reference proteome</keyword>
<gene>
    <name evidence="14" type="ORF">COO09_22185</name>
</gene>
<dbReference type="InterPro" id="IPR036942">
    <property type="entry name" value="Beta-barrel_TonB_sf"/>
</dbReference>
<proteinExistence type="inferred from homology"/>
<evidence type="ECO:0000256" key="6">
    <source>
        <dbReference type="ARBA" id="ARBA00023136"/>
    </source>
</evidence>
<evidence type="ECO:0000313" key="15">
    <source>
        <dbReference type="Proteomes" id="UP000218934"/>
    </source>
</evidence>
<dbReference type="AlphaFoldDB" id="A0A2A4FRJ2"/>
<keyword evidence="2 8" id="KW-0813">Transport</keyword>
<keyword evidence="14" id="KW-0675">Receptor</keyword>
<dbReference type="InterPro" id="IPR000531">
    <property type="entry name" value="Beta-barrel_TonB"/>
</dbReference>
<dbReference type="EMBL" id="NWUF01000036">
    <property type="protein sequence ID" value="PCE40068.1"/>
    <property type="molecule type" value="Genomic_DNA"/>
</dbReference>
<comment type="similarity">
    <text evidence="8 9">Belongs to the TonB-dependent receptor family.</text>
</comment>
<evidence type="ECO:0000256" key="1">
    <source>
        <dbReference type="ARBA" id="ARBA00004571"/>
    </source>
</evidence>
<keyword evidence="4 8" id="KW-0812">Transmembrane</keyword>
<accession>A0A2A4FRJ2</accession>
<feature type="domain" description="TonB-dependent receptor plug" evidence="13">
    <location>
        <begin position="90"/>
        <end position="204"/>
    </location>
</feature>
<dbReference type="Gene3D" id="2.170.130.10">
    <property type="entry name" value="TonB-dependent receptor, plug domain"/>
    <property type="match status" value="1"/>
</dbReference>
<evidence type="ECO:0000256" key="3">
    <source>
        <dbReference type="ARBA" id="ARBA00022452"/>
    </source>
</evidence>